<evidence type="ECO:0000313" key="2">
    <source>
        <dbReference type="EMBL" id="MBW32028.1"/>
    </source>
</evidence>
<keyword evidence="1" id="KW-0732">Signal</keyword>
<protein>
    <submittedName>
        <fullName evidence="2">Putative secreted peptide</fullName>
    </submittedName>
</protein>
<feature type="chain" id="PRO_5014727422" evidence="1">
    <location>
        <begin position="33"/>
        <end position="159"/>
    </location>
</feature>
<dbReference type="EMBL" id="GGFM01011277">
    <property type="protein sequence ID" value="MBW32028.1"/>
    <property type="molecule type" value="Transcribed_RNA"/>
</dbReference>
<evidence type="ECO:0000256" key="1">
    <source>
        <dbReference type="SAM" id="SignalP"/>
    </source>
</evidence>
<reference evidence="2" key="1">
    <citation type="submission" date="2018-01" db="EMBL/GenBank/DDBJ databases">
        <title>An insight into the sialome of Amazonian anophelines.</title>
        <authorList>
            <person name="Ribeiro J.M."/>
            <person name="Scarpassa V."/>
            <person name="Calvo E."/>
        </authorList>
    </citation>
    <scope>NUCLEOTIDE SEQUENCE</scope>
    <source>
        <tissue evidence="2">Salivary glands</tissue>
    </source>
</reference>
<name>A0A2M3ZUF7_9DIPT</name>
<feature type="signal peptide" evidence="1">
    <location>
        <begin position="1"/>
        <end position="32"/>
    </location>
</feature>
<accession>A0A2M3ZUF7</accession>
<sequence length="159" mass="17480">MRFCNCFTSATLSSTLLASCAFSRIFFCSSSAITPPSDPDPVMLSLLGDFVFAALPPLPFLSSCSRFSCSAATRRSSCLFRKPRLSTSCSDFRSVASRVRNDSRRDAFLFCSSSTARFKTLACARSLEYSVASFWYLLEFSASIVTDRDDDAGAAVRFH</sequence>
<dbReference type="PROSITE" id="PS51257">
    <property type="entry name" value="PROKAR_LIPOPROTEIN"/>
    <property type="match status" value="1"/>
</dbReference>
<dbReference type="AlphaFoldDB" id="A0A2M3ZUF7"/>
<proteinExistence type="predicted"/>
<organism evidence="2">
    <name type="scientific">Anopheles braziliensis</name>
    <dbReference type="NCBI Taxonomy" id="58242"/>
    <lineage>
        <taxon>Eukaryota</taxon>
        <taxon>Metazoa</taxon>
        <taxon>Ecdysozoa</taxon>
        <taxon>Arthropoda</taxon>
        <taxon>Hexapoda</taxon>
        <taxon>Insecta</taxon>
        <taxon>Pterygota</taxon>
        <taxon>Neoptera</taxon>
        <taxon>Endopterygota</taxon>
        <taxon>Diptera</taxon>
        <taxon>Nematocera</taxon>
        <taxon>Culicoidea</taxon>
        <taxon>Culicidae</taxon>
        <taxon>Anophelinae</taxon>
        <taxon>Anopheles</taxon>
    </lineage>
</organism>